<keyword evidence="1" id="KW-1133">Transmembrane helix</keyword>
<feature type="transmembrane region" description="Helical" evidence="1">
    <location>
        <begin position="352"/>
        <end position="371"/>
    </location>
</feature>
<feature type="transmembrane region" description="Helical" evidence="1">
    <location>
        <begin position="404"/>
        <end position="424"/>
    </location>
</feature>
<organism evidence="2 3">
    <name type="scientific">Dillenia turbinata</name>
    <dbReference type="NCBI Taxonomy" id="194707"/>
    <lineage>
        <taxon>Eukaryota</taxon>
        <taxon>Viridiplantae</taxon>
        <taxon>Streptophyta</taxon>
        <taxon>Embryophyta</taxon>
        <taxon>Tracheophyta</taxon>
        <taxon>Spermatophyta</taxon>
        <taxon>Magnoliopsida</taxon>
        <taxon>eudicotyledons</taxon>
        <taxon>Gunneridae</taxon>
        <taxon>Pentapetalae</taxon>
        <taxon>Dilleniales</taxon>
        <taxon>Dilleniaceae</taxon>
        <taxon>Dillenia</taxon>
    </lineage>
</organism>
<feature type="non-terminal residue" evidence="2">
    <location>
        <position position="638"/>
    </location>
</feature>
<gene>
    <name evidence="2" type="ORF">RJ641_030050</name>
</gene>
<dbReference type="PANTHER" id="PTHR34553">
    <property type="entry name" value="OS05G0597400 PROTEIN"/>
    <property type="match status" value="1"/>
</dbReference>
<keyword evidence="1" id="KW-0472">Membrane</keyword>
<accession>A0AAN8VZE1</accession>
<evidence type="ECO:0000313" key="2">
    <source>
        <dbReference type="EMBL" id="KAK6940519.1"/>
    </source>
</evidence>
<comment type="caution">
    <text evidence="2">The sequence shown here is derived from an EMBL/GenBank/DDBJ whole genome shotgun (WGS) entry which is preliminary data.</text>
</comment>
<dbReference type="Proteomes" id="UP001370490">
    <property type="component" value="Unassembled WGS sequence"/>
</dbReference>
<proteinExistence type="predicted"/>
<feature type="transmembrane region" description="Helical" evidence="1">
    <location>
        <begin position="477"/>
        <end position="499"/>
    </location>
</feature>
<evidence type="ECO:0000313" key="3">
    <source>
        <dbReference type="Proteomes" id="UP001370490"/>
    </source>
</evidence>
<keyword evidence="1" id="KW-0812">Transmembrane</keyword>
<protein>
    <submittedName>
        <fullName evidence="2">Uncharacterized protein</fullName>
    </submittedName>
</protein>
<feature type="transmembrane region" description="Helical" evidence="1">
    <location>
        <begin position="49"/>
        <end position="68"/>
    </location>
</feature>
<reference evidence="2 3" key="1">
    <citation type="submission" date="2023-12" db="EMBL/GenBank/DDBJ databases">
        <title>A high-quality genome assembly for Dillenia turbinata (Dilleniales).</title>
        <authorList>
            <person name="Chanderbali A."/>
        </authorList>
    </citation>
    <scope>NUCLEOTIDE SEQUENCE [LARGE SCALE GENOMIC DNA]</scope>
    <source>
        <strain evidence="2">LSX21</strain>
        <tissue evidence="2">Leaf</tissue>
    </source>
</reference>
<name>A0AAN8VZE1_9MAGN</name>
<feature type="transmembrane region" description="Helical" evidence="1">
    <location>
        <begin position="519"/>
        <end position="539"/>
    </location>
</feature>
<dbReference type="AlphaFoldDB" id="A0AAN8VZE1"/>
<sequence length="638" mass="73456">MGFGGSVQSTTISNFVPKILQCRTISCSKDALECLSFKVIASFRDIKSYLSQAYLYFAPISGTFIILVDNQSWRMNNHSISIHLWELLLAKYRMSPFRNTKSLLNASSFGPRDACSKSSSDEGKKLLRWLSIINTSWKTKPLFSLRDLHKALHGFIVFEVAWKDVNGINYLNQLQTDTSLALEVKCMRKWEFHSIDQALSSIMVWFSGTTTETQMLKHNLAILHEKVPSHSSWGIKSDSREALVLSDDVFFDVRKCTGDSNHATCVDDLLGEEVDEAKESYMENDDDIEFMQYEDKLLQFQFTDRNLPFILKDIITSNLKLLTLLESGLPSWVIFLQSYPLCSRVYRPWMRLLARTLYILISLVTVMIGFYDLYKNVPLLKETASHICGPLFQWVETWEMISRIKYLGTMLFLQNFEMAVIWFLKFSQMMKLLVLLLTRPLVGPFKEFIEFASPMWSILAEAKLQIYGMAWFMVESLFSIIVDSVFVLLSPFGLLFTYISDSATMVSPIFSSTWKLLLMPIQMILVVANYVSALLSEFYDLLESILRMAISSVGQLRYFSQVTHSSSEISIWHSLWKDLLSKVFKSLRSIIYGLSEFFASCNRHRLRWSAENAAVANRFIRPQTTHKCQGAFVNYPTK</sequence>
<dbReference type="PANTHER" id="PTHR34553:SF8">
    <property type="match status" value="1"/>
</dbReference>
<dbReference type="EMBL" id="JBAMMX010000005">
    <property type="protein sequence ID" value="KAK6940519.1"/>
    <property type="molecule type" value="Genomic_DNA"/>
</dbReference>
<evidence type="ECO:0000256" key="1">
    <source>
        <dbReference type="SAM" id="Phobius"/>
    </source>
</evidence>
<keyword evidence="3" id="KW-1185">Reference proteome</keyword>